<reference evidence="1 2" key="1">
    <citation type="submission" date="2021-01" db="EMBL/GenBank/DDBJ databases">
        <title>Sequencing the genomes of 1000 actinobacteria strains.</title>
        <authorList>
            <person name="Klenk H.-P."/>
        </authorList>
    </citation>
    <scope>NUCLEOTIDE SEQUENCE [LARGE SCALE GENOMIC DNA]</scope>
    <source>
        <strain evidence="1 2">DSM 44581</strain>
    </source>
</reference>
<keyword evidence="2" id="KW-1185">Reference proteome</keyword>
<dbReference type="RefSeq" id="WP_275584740.1">
    <property type="nucleotide sequence ID" value="NZ_JAFBCL010000001.1"/>
</dbReference>
<dbReference type="EMBL" id="JAFBCL010000001">
    <property type="protein sequence ID" value="MBM7814002.1"/>
    <property type="molecule type" value="Genomic_DNA"/>
</dbReference>
<name>A0ABS2SCK4_9PSEU</name>
<protein>
    <submittedName>
        <fullName evidence="1">Uncharacterized protein</fullName>
    </submittedName>
</protein>
<organism evidence="1 2">
    <name type="scientific">Saccharothrix algeriensis</name>
    <dbReference type="NCBI Taxonomy" id="173560"/>
    <lineage>
        <taxon>Bacteria</taxon>
        <taxon>Bacillati</taxon>
        <taxon>Actinomycetota</taxon>
        <taxon>Actinomycetes</taxon>
        <taxon>Pseudonocardiales</taxon>
        <taxon>Pseudonocardiaceae</taxon>
        <taxon>Saccharothrix</taxon>
    </lineage>
</organism>
<evidence type="ECO:0000313" key="2">
    <source>
        <dbReference type="Proteomes" id="UP001195724"/>
    </source>
</evidence>
<proteinExistence type="predicted"/>
<comment type="caution">
    <text evidence="1">The sequence shown here is derived from an EMBL/GenBank/DDBJ whole genome shotgun (WGS) entry which is preliminary data.</text>
</comment>
<evidence type="ECO:0000313" key="1">
    <source>
        <dbReference type="EMBL" id="MBM7814002.1"/>
    </source>
</evidence>
<gene>
    <name evidence="1" type="ORF">JOE68_004867</name>
</gene>
<dbReference type="Proteomes" id="UP001195724">
    <property type="component" value="Unassembled WGS sequence"/>
</dbReference>
<accession>A0ABS2SCK4</accession>
<sequence length="43" mass="4319">MAHEIQPAQEAPAGGLLLSSEALGAAVDRNKVNGAVDDTDGND</sequence>